<evidence type="ECO:0000313" key="3">
    <source>
        <dbReference type="Proteomes" id="UP000823405"/>
    </source>
</evidence>
<protein>
    <recommendedName>
        <fullName evidence="4">HCP-like protein</fullName>
    </recommendedName>
</protein>
<dbReference type="InterPro" id="IPR052945">
    <property type="entry name" value="Mitotic_Regulator"/>
</dbReference>
<dbReference type="SMART" id="SM00671">
    <property type="entry name" value="SEL1"/>
    <property type="match status" value="3"/>
</dbReference>
<dbReference type="EMBL" id="JAAAIN010005463">
    <property type="protein sequence ID" value="KAG0274410.1"/>
    <property type="molecule type" value="Genomic_DNA"/>
</dbReference>
<dbReference type="Gene3D" id="1.25.40.10">
    <property type="entry name" value="Tetratricopeptide repeat domain"/>
    <property type="match status" value="1"/>
</dbReference>
<dbReference type="OrthoDB" id="2384430at2759"/>
<accession>A0A9P6QND7</accession>
<name>A0A9P6QND7_9FUNG</name>
<dbReference type="AlphaFoldDB" id="A0A9P6QND7"/>
<dbReference type="PANTHER" id="PTHR43628:SF1">
    <property type="entry name" value="CHITIN SYNTHASE REGULATORY FACTOR 2-RELATED"/>
    <property type="match status" value="1"/>
</dbReference>
<evidence type="ECO:0000313" key="2">
    <source>
        <dbReference type="EMBL" id="KAG0274410.1"/>
    </source>
</evidence>
<reference evidence="2" key="1">
    <citation type="journal article" date="2020" name="Fungal Divers.">
        <title>Resolving the Mortierellaceae phylogeny through synthesis of multi-gene phylogenetics and phylogenomics.</title>
        <authorList>
            <person name="Vandepol N."/>
            <person name="Liber J."/>
            <person name="Desiro A."/>
            <person name="Na H."/>
            <person name="Kennedy M."/>
            <person name="Barry K."/>
            <person name="Grigoriev I.V."/>
            <person name="Miller A.N."/>
            <person name="O'Donnell K."/>
            <person name="Stajich J.E."/>
            <person name="Bonito G."/>
        </authorList>
    </citation>
    <scope>NUCLEOTIDE SEQUENCE</scope>
    <source>
        <strain evidence="2">NVP60</strain>
    </source>
</reference>
<feature type="compositionally biased region" description="Basic and acidic residues" evidence="1">
    <location>
        <begin position="98"/>
        <end position="108"/>
    </location>
</feature>
<gene>
    <name evidence="2" type="ORF">BGZ97_010517</name>
</gene>
<feature type="non-terminal residue" evidence="2">
    <location>
        <position position="1"/>
    </location>
</feature>
<dbReference type="Proteomes" id="UP000823405">
    <property type="component" value="Unassembled WGS sequence"/>
</dbReference>
<organism evidence="2 3">
    <name type="scientific">Linnemannia gamsii</name>
    <dbReference type="NCBI Taxonomy" id="64522"/>
    <lineage>
        <taxon>Eukaryota</taxon>
        <taxon>Fungi</taxon>
        <taxon>Fungi incertae sedis</taxon>
        <taxon>Mucoromycota</taxon>
        <taxon>Mortierellomycotina</taxon>
        <taxon>Mortierellomycetes</taxon>
        <taxon>Mortierellales</taxon>
        <taxon>Mortierellaceae</taxon>
        <taxon>Linnemannia</taxon>
    </lineage>
</organism>
<keyword evidence="3" id="KW-1185">Reference proteome</keyword>
<dbReference type="InterPro" id="IPR011990">
    <property type="entry name" value="TPR-like_helical_dom_sf"/>
</dbReference>
<evidence type="ECO:0000256" key="1">
    <source>
        <dbReference type="SAM" id="MobiDB-lite"/>
    </source>
</evidence>
<feature type="region of interest" description="Disordered" evidence="1">
    <location>
        <begin position="78"/>
        <end position="114"/>
    </location>
</feature>
<proteinExistence type="predicted"/>
<dbReference type="SUPFAM" id="SSF81901">
    <property type="entry name" value="HCP-like"/>
    <property type="match status" value="1"/>
</dbReference>
<feature type="non-terminal residue" evidence="2">
    <location>
        <position position="263"/>
    </location>
</feature>
<evidence type="ECO:0008006" key="4">
    <source>
        <dbReference type="Google" id="ProtNLM"/>
    </source>
</evidence>
<dbReference type="PANTHER" id="PTHR43628">
    <property type="entry name" value="ACTIVATOR OF C KINASE PROTEIN 1-RELATED"/>
    <property type="match status" value="1"/>
</dbReference>
<sequence length="263" mass="29772">LDPPRIAAIPDTVLDVVVERTLNEKEDDIDVEEDMALLELQVASAPLRTGNPEYGLPEEAMALYAQFPVSDTPVRAPQLLPNVDDGDSNTVKGSIADPIDRQSSHNDDNDLLDNPPFRFDFEELNQLFTDPVPDRSFTVRMLIIPPSVVQEYIRETKKRHLGLTEQGDSEAQSKIRVMYDEILGTRGDYRHALEWYLELGDSDAQFNVGVMYDEGLSVMQDYRQAMEWYLKAAEQGHSKAQFNIGVLYDEGQGVDQDYRQAMT</sequence>
<dbReference type="Pfam" id="PF08238">
    <property type="entry name" value="Sel1"/>
    <property type="match status" value="3"/>
</dbReference>
<dbReference type="InterPro" id="IPR006597">
    <property type="entry name" value="Sel1-like"/>
</dbReference>
<comment type="caution">
    <text evidence="2">The sequence shown here is derived from an EMBL/GenBank/DDBJ whole genome shotgun (WGS) entry which is preliminary data.</text>
</comment>